<comment type="caution">
    <text evidence="1">The sequence shown here is derived from an EMBL/GenBank/DDBJ whole genome shotgun (WGS) entry which is preliminary data.</text>
</comment>
<accession>A0ABY3C9W9</accession>
<dbReference type="InterPro" id="IPR036249">
    <property type="entry name" value="Thioredoxin-like_sf"/>
</dbReference>
<dbReference type="RefSeq" id="WP_127029441.1">
    <property type="nucleotide sequence ID" value="NZ_RYFG02000096.1"/>
</dbReference>
<organism evidence="1 2">
    <name type="scientific">Candidatus Methylobacter oryzae</name>
    <dbReference type="NCBI Taxonomy" id="2497749"/>
    <lineage>
        <taxon>Bacteria</taxon>
        <taxon>Pseudomonadati</taxon>
        <taxon>Pseudomonadota</taxon>
        <taxon>Gammaproteobacteria</taxon>
        <taxon>Methylococcales</taxon>
        <taxon>Methylococcaceae</taxon>
        <taxon>Methylobacter</taxon>
    </lineage>
</organism>
<proteinExistence type="predicted"/>
<dbReference type="SUPFAM" id="SSF52833">
    <property type="entry name" value="Thioredoxin-like"/>
    <property type="match status" value="1"/>
</dbReference>
<dbReference type="CDD" id="cd02980">
    <property type="entry name" value="TRX_Fd_family"/>
    <property type="match status" value="1"/>
</dbReference>
<name>A0ABY3C9W9_9GAMM</name>
<evidence type="ECO:0000313" key="2">
    <source>
        <dbReference type="Proteomes" id="UP000733744"/>
    </source>
</evidence>
<evidence type="ECO:0000313" key="1">
    <source>
        <dbReference type="EMBL" id="TRW94630.1"/>
    </source>
</evidence>
<protein>
    <submittedName>
        <fullName evidence="1">(2Fe-2S) ferredoxin domain-containing protein</fullName>
    </submittedName>
</protein>
<dbReference type="InterPro" id="IPR012863">
    <property type="entry name" value="DUF1636"/>
</dbReference>
<dbReference type="Gene3D" id="3.40.30.10">
    <property type="entry name" value="Glutaredoxin"/>
    <property type="match status" value="1"/>
</dbReference>
<gene>
    <name evidence="1" type="ORF">EKO24_011240</name>
</gene>
<dbReference type="EMBL" id="RYFG02000096">
    <property type="protein sequence ID" value="TRW94630.1"/>
    <property type="molecule type" value="Genomic_DNA"/>
</dbReference>
<dbReference type="Pfam" id="PF07845">
    <property type="entry name" value="DUF1636"/>
    <property type="match status" value="1"/>
</dbReference>
<reference evidence="1 2" key="1">
    <citation type="journal article" date="2019" name="Antonie Van Leeuwenhoek">
        <title>Description of 'Ca. Methylobacter oryzae' KRF1, a novel species from the environmentally important Methylobacter clade 2.</title>
        <authorList>
            <person name="Khatri K."/>
            <person name="Mohite J.A."/>
            <person name="Pandit P.S."/>
            <person name="Bahulikar R."/>
            <person name="Rahalkar M.C."/>
        </authorList>
    </citation>
    <scope>NUCLEOTIDE SEQUENCE [LARGE SCALE GENOMIC DNA]</scope>
    <source>
        <strain evidence="1 2">KRF1</strain>
    </source>
</reference>
<sequence>MCKVTLLVCTHYRYSLNHPSCGARGGKELLQQLQAATEGDEINVEESCCFGHCAEGPVVKIAPNGRFYHHVTELDVSKIMSDAILLTAKL</sequence>
<keyword evidence="2" id="KW-1185">Reference proteome</keyword>
<dbReference type="Proteomes" id="UP000733744">
    <property type="component" value="Unassembled WGS sequence"/>
</dbReference>